<protein>
    <submittedName>
        <fullName evidence="2">Uncharacterized protein</fullName>
    </submittedName>
</protein>
<dbReference type="AlphaFoldDB" id="A0A0G0LEX7"/>
<name>A0A0G0LEX7_9BACT</name>
<dbReference type="EMBL" id="LBVP01000011">
    <property type="protein sequence ID" value="KKQ89582.1"/>
    <property type="molecule type" value="Genomic_DNA"/>
</dbReference>
<organism evidence="2 3">
    <name type="scientific">Candidatus Curtissbacteria bacterium GW2011_GWC2_38_9</name>
    <dbReference type="NCBI Taxonomy" id="1618414"/>
    <lineage>
        <taxon>Bacteria</taxon>
        <taxon>Candidatus Curtissiibacteriota</taxon>
    </lineage>
</organism>
<proteinExistence type="predicted"/>
<dbReference type="Proteomes" id="UP000034893">
    <property type="component" value="Unassembled WGS sequence"/>
</dbReference>
<feature type="region of interest" description="Disordered" evidence="1">
    <location>
        <begin position="1"/>
        <end position="77"/>
    </location>
</feature>
<gene>
    <name evidence="2" type="ORF">UT12_C0011G0038</name>
</gene>
<evidence type="ECO:0000313" key="3">
    <source>
        <dbReference type="Proteomes" id="UP000034893"/>
    </source>
</evidence>
<reference evidence="2 3" key="1">
    <citation type="journal article" date="2015" name="Nature">
        <title>rRNA introns, odd ribosomes, and small enigmatic genomes across a large radiation of phyla.</title>
        <authorList>
            <person name="Brown C.T."/>
            <person name="Hug L.A."/>
            <person name="Thomas B.C."/>
            <person name="Sharon I."/>
            <person name="Castelle C.J."/>
            <person name="Singh A."/>
            <person name="Wilkins M.J."/>
            <person name="Williams K.H."/>
            <person name="Banfield J.F."/>
        </authorList>
    </citation>
    <scope>NUCLEOTIDE SEQUENCE [LARGE SCALE GENOMIC DNA]</scope>
</reference>
<sequence length="77" mass="8475">MFDDQSDPTDQNDTTYHPADDDLKHQQSKPPSVVGEEDISGDMPAESPDIDEELQKVGLKGDDEEGPKPLGVHEDLE</sequence>
<comment type="caution">
    <text evidence="2">The sequence shown here is derived from an EMBL/GenBank/DDBJ whole genome shotgun (WGS) entry which is preliminary data.</text>
</comment>
<accession>A0A0G0LEX7</accession>
<evidence type="ECO:0000313" key="2">
    <source>
        <dbReference type="EMBL" id="KKQ89582.1"/>
    </source>
</evidence>
<evidence type="ECO:0000256" key="1">
    <source>
        <dbReference type="SAM" id="MobiDB-lite"/>
    </source>
</evidence>